<dbReference type="SUPFAM" id="SSF47769">
    <property type="entry name" value="SAM/Pointed domain"/>
    <property type="match status" value="1"/>
</dbReference>
<dbReference type="Gene3D" id="2.30.29.30">
    <property type="entry name" value="Pleckstrin-homology domain (PH domain)/Phosphotyrosine-binding domain (PTB)"/>
    <property type="match status" value="1"/>
</dbReference>
<dbReference type="SUPFAM" id="SSF50729">
    <property type="entry name" value="PH domain-like"/>
    <property type="match status" value="1"/>
</dbReference>
<dbReference type="PANTHER" id="PTHR37283:SF1">
    <property type="entry name" value="PH DOMAIN-CONTAINING PROTEIN YHR131C"/>
    <property type="match status" value="1"/>
</dbReference>
<dbReference type="PANTHER" id="PTHR37283">
    <property type="entry name" value="PH DOMAIN-CONTAINING PROTEIN YHR131C"/>
    <property type="match status" value="1"/>
</dbReference>
<dbReference type="Proteomes" id="UP000439903">
    <property type="component" value="Unassembled WGS sequence"/>
</dbReference>
<dbReference type="EMBL" id="WTPW01002821">
    <property type="protein sequence ID" value="KAF0364517.1"/>
    <property type="molecule type" value="Genomic_DNA"/>
</dbReference>
<dbReference type="OrthoDB" id="2429588at2759"/>
<dbReference type="PRINTS" id="PR00683">
    <property type="entry name" value="SPECTRINPH"/>
</dbReference>
<sequence length="374" mass="43923">MLKIKSGMTLNYHRKYFSTFQQHNINLRRFLILLNKQTLKSFGVINESHRMVIIINICIKYIQRFFNNTTERKKKIMDEIGQLTFKNYTDYLVTIMEETPTDHHITSHVNVLVNNNDDPAPSVTHKNNNELPSYFDVVKNNKQELNYITIHEEEGCEILPSYSCSVFKAGYVYKKDEMISQGVKAKRRTWRKFYFYLWGTLLRIYKNEPLDINCAVPIREFGMERAKINLAIDYTKRRNVLRVLLSTGYQFIFQVDCRNDCISWIENFQSSVNISSSIDDREMPMFITLPMRRQRGVNILPIIPNNVINEIGGSNLNNRNNNCIYNSSFSEIVGDRYSIAITTTNGLIYEAFERITRELQQVQIDASPNQQLIW</sequence>
<dbReference type="InterPro" id="IPR013761">
    <property type="entry name" value="SAM/pointed_sf"/>
</dbReference>
<dbReference type="InterPro" id="IPR011993">
    <property type="entry name" value="PH-like_dom_sf"/>
</dbReference>
<dbReference type="Pfam" id="PF00169">
    <property type="entry name" value="PH"/>
    <property type="match status" value="1"/>
</dbReference>
<dbReference type="SMART" id="SM00233">
    <property type="entry name" value="PH"/>
    <property type="match status" value="1"/>
</dbReference>
<reference evidence="2 3" key="1">
    <citation type="journal article" date="2019" name="Environ. Microbiol.">
        <title>At the nexus of three kingdoms: the genome of the mycorrhizal fungus Gigaspora margarita provides insights into plant, endobacterial and fungal interactions.</title>
        <authorList>
            <person name="Venice F."/>
            <person name="Ghignone S."/>
            <person name="Salvioli di Fossalunga A."/>
            <person name="Amselem J."/>
            <person name="Novero M."/>
            <person name="Xianan X."/>
            <person name="Sedzielewska Toro K."/>
            <person name="Morin E."/>
            <person name="Lipzen A."/>
            <person name="Grigoriev I.V."/>
            <person name="Henrissat B."/>
            <person name="Martin F.M."/>
            <person name="Bonfante P."/>
        </authorList>
    </citation>
    <scope>NUCLEOTIDE SEQUENCE [LARGE SCALE GENOMIC DNA]</scope>
    <source>
        <strain evidence="2 3">BEG34</strain>
    </source>
</reference>
<dbReference type="InterPro" id="IPR001605">
    <property type="entry name" value="PH_dom-spectrin-type"/>
</dbReference>
<evidence type="ECO:0000259" key="1">
    <source>
        <dbReference type="PROSITE" id="PS50003"/>
    </source>
</evidence>
<keyword evidence="3" id="KW-1185">Reference proteome</keyword>
<evidence type="ECO:0000313" key="3">
    <source>
        <dbReference type="Proteomes" id="UP000439903"/>
    </source>
</evidence>
<accession>A0A8H3WY62</accession>
<feature type="domain" description="PH" evidence="1">
    <location>
        <begin position="165"/>
        <end position="273"/>
    </location>
</feature>
<evidence type="ECO:0000313" key="2">
    <source>
        <dbReference type="EMBL" id="KAF0364517.1"/>
    </source>
</evidence>
<proteinExistence type="predicted"/>
<dbReference type="GO" id="GO:0005543">
    <property type="term" value="F:phospholipid binding"/>
    <property type="evidence" value="ECO:0007669"/>
    <property type="project" value="InterPro"/>
</dbReference>
<dbReference type="InterPro" id="IPR001849">
    <property type="entry name" value="PH_domain"/>
</dbReference>
<comment type="caution">
    <text evidence="2">The sequence shown here is derived from an EMBL/GenBank/DDBJ whole genome shotgun (WGS) entry which is preliminary data.</text>
</comment>
<organism evidence="2 3">
    <name type="scientific">Gigaspora margarita</name>
    <dbReference type="NCBI Taxonomy" id="4874"/>
    <lineage>
        <taxon>Eukaryota</taxon>
        <taxon>Fungi</taxon>
        <taxon>Fungi incertae sedis</taxon>
        <taxon>Mucoromycota</taxon>
        <taxon>Glomeromycotina</taxon>
        <taxon>Glomeromycetes</taxon>
        <taxon>Diversisporales</taxon>
        <taxon>Gigasporaceae</taxon>
        <taxon>Gigaspora</taxon>
    </lineage>
</organism>
<gene>
    <name evidence="2" type="ORF">F8M41_013892</name>
</gene>
<dbReference type="PROSITE" id="PS50003">
    <property type="entry name" value="PH_DOMAIN"/>
    <property type="match status" value="1"/>
</dbReference>
<dbReference type="CDD" id="cd09487">
    <property type="entry name" value="SAM_superfamily"/>
    <property type="match status" value="1"/>
</dbReference>
<dbReference type="AlphaFoldDB" id="A0A8H3WY62"/>
<name>A0A8H3WY62_GIGMA</name>
<protein>
    <submittedName>
        <fullName evidence="2">PH domain-like protein</fullName>
    </submittedName>
</protein>